<feature type="transmembrane region" description="Helical" evidence="6">
    <location>
        <begin position="20"/>
        <end position="40"/>
    </location>
</feature>
<evidence type="ECO:0000256" key="4">
    <source>
        <dbReference type="ARBA" id="ARBA00022989"/>
    </source>
</evidence>
<evidence type="ECO:0000256" key="3">
    <source>
        <dbReference type="ARBA" id="ARBA00022692"/>
    </source>
</evidence>
<keyword evidence="5 6" id="KW-0472">Membrane</keyword>
<evidence type="ECO:0000313" key="9">
    <source>
        <dbReference type="Proteomes" id="UP000552700"/>
    </source>
</evidence>
<dbReference type="InterPro" id="IPR037185">
    <property type="entry name" value="EmrE-like"/>
</dbReference>
<feature type="transmembrane region" description="Helical" evidence="6">
    <location>
        <begin position="162"/>
        <end position="184"/>
    </location>
</feature>
<evidence type="ECO:0000259" key="7">
    <source>
        <dbReference type="Pfam" id="PF00892"/>
    </source>
</evidence>
<reference evidence="8 9" key="1">
    <citation type="submission" date="2020-08" db="EMBL/GenBank/DDBJ databases">
        <title>Genomic Encyclopedia of Type Strains, Phase IV (KMG-IV): sequencing the most valuable type-strain genomes for metagenomic binning, comparative biology and taxonomic classification.</title>
        <authorList>
            <person name="Goeker M."/>
        </authorList>
    </citation>
    <scope>NUCLEOTIDE SEQUENCE [LARGE SCALE GENOMIC DNA]</scope>
    <source>
        <strain evidence="8 9">DSM 102255</strain>
    </source>
</reference>
<dbReference type="PANTHER" id="PTHR22911">
    <property type="entry name" value="ACYL-MALONYL CONDENSING ENZYME-RELATED"/>
    <property type="match status" value="1"/>
</dbReference>
<comment type="similarity">
    <text evidence="2">Belongs to the drug/metabolite transporter (DMT) superfamily. 10 TMS drug/metabolite exporter (DME) (TC 2.A.7.3) family.</text>
</comment>
<feature type="transmembrane region" description="Helical" evidence="6">
    <location>
        <begin position="138"/>
        <end position="156"/>
    </location>
</feature>
<feature type="domain" description="EamA" evidence="7">
    <location>
        <begin position="165"/>
        <end position="291"/>
    </location>
</feature>
<evidence type="ECO:0000256" key="2">
    <source>
        <dbReference type="ARBA" id="ARBA00009853"/>
    </source>
</evidence>
<organism evidence="8 9">
    <name type="scientific">Sphingobium subterraneum</name>
    <dbReference type="NCBI Taxonomy" id="627688"/>
    <lineage>
        <taxon>Bacteria</taxon>
        <taxon>Pseudomonadati</taxon>
        <taxon>Pseudomonadota</taxon>
        <taxon>Alphaproteobacteria</taxon>
        <taxon>Sphingomonadales</taxon>
        <taxon>Sphingomonadaceae</taxon>
        <taxon>Sphingobium</taxon>
    </lineage>
</organism>
<sequence length="312" mass="33931">MSSSSPRAAVRPHATHDRPFYALSQRLIAMIMLTLMFAGAKLASERGVNLVEIVFYRQLFSLPIIVLAAAAGPGLASMRTQRPGLHFTRSLAGLCGMVFNFFSYILLPLAEATTIGFSMPIFGTIFSALLLREKTGIHRWSAVIIGFVGVIIIAQPQGHETIAPLGLAVAIAAAVSSALISILLRQIGRTEAPITTVFWFSVMSLPVVAPFMPFYASGHDLWTWILLLSTGLTGGLAQICMTTSLRWAPVSLVLPMDYSAIIWSTLLGWLLWSSWPSINTFIGGAIITASGLYIAYREHKRIQRVRDLSAAP</sequence>
<proteinExistence type="inferred from homology"/>
<evidence type="ECO:0000256" key="6">
    <source>
        <dbReference type="SAM" id="Phobius"/>
    </source>
</evidence>
<keyword evidence="9" id="KW-1185">Reference proteome</keyword>
<keyword evidence="3 6" id="KW-0812">Transmembrane</keyword>
<evidence type="ECO:0000256" key="1">
    <source>
        <dbReference type="ARBA" id="ARBA00004141"/>
    </source>
</evidence>
<feature type="transmembrane region" description="Helical" evidence="6">
    <location>
        <begin position="278"/>
        <end position="296"/>
    </location>
</feature>
<feature type="transmembrane region" description="Helical" evidence="6">
    <location>
        <begin position="113"/>
        <end position="131"/>
    </location>
</feature>
<comment type="subcellular location">
    <subcellularLocation>
        <location evidence="1">Membrane</location>
        <topology evidence="1">Multi-pass membrane protein</topology>
    </subcellularLocation>
</comment>
<accession>A0A841J200</accession>
<feature type="transmembrane region" description="Helical" evidence="6">
    <location>
        <begin position="196"/>
        <end position="215"/>
    </location>
</feature>
<feature type="domain" description="EamA" evidence="7">
    <location>
        <begin position="27"/>
        <end position="153"/>
    </location>
</feature>
<evidence type="ECO:0000313" key="8">
    <source>
        <dbReference type="EMBL" id="MBB6123566.1"/>
    </source>
</evidence>
<evidence type="ECO:0000256" key="5">
    <source>
        <dbReference type="ARBA" id="ARBA00023136"/>
    </source>
</evidence>
<dbReference type="Pfam" id="PF00892">
    <property type="entry name" value="EamA"/>
    <property type="match status" value="2"/>
</dbReference>
<dbReference type="PANTHER" id="PTHR22911:SF6">
    <property type="entry name" value="SOLUTE CARRIER FAMILY 35 MEMBER G1"/>
    <property type="match status" value="1"/>
</dbReference>
<feature type="transmembrane region" description="Helical" evidence="6">
    <location>
        <begin position="221"/>
        <end position="240"/>
    </location>
</feature>
<comment type="caution">
    <text evidence="8">The sequence shown here is derived from an EMBL/GenBank/DDBJ whole genome shotgun (WGS) entry which is preliminary data.</text>
</comment>
<feature type="transmembrane region" description="Helical" evidence="6">
    <location>
        <begin position="60"/>
        <end position="78"/>
    </location>
</feature>
<dbReference type="AlphaFoldDB" id="A0A841J200"/>
<dbReference type="SUPFAM" id="SSF103481">
    <property type="entry name" value="Multidrug resistance efflux transporter EmrE"/>
    <property type="match status" value="2"/>
</dbReference>
<dbReference type="Proteomes" id="UP000552700">
    <property type="component" value="Unassembled WGS sequence"/>
</dbReference>
<dbReference type="RefSeq" id="WP_184078559.1">
    <property type="nucleotide sequence ID" value="NZ_JACIJP010000001.1"/>
</dbReference>
<protein>
    <submittedName>
        <fullName evidence="8">Drug/metabolite transporter (DMT)-like permease</fullName>
    </submittedName>
</protein>
<feature type="transmembrane region" description="Helical" evidence="6">
    <location>
        <begin position="252"/>
        <end position="272"/>
    </location>
</feature>
<name>A0A841J200_9SPHN</name>
<keyword evidence="4 6" id="KW-1133">Transmembrane helix</keyword>
<feature type="transmembrane region" description="Helical" evidence="6">
    <location>
        <begin position="90"/>
        <end position="107"/>
    </location>
</feature>
<dbReference type="EMBL" id="JACIJP010000001">
    <property type="protein sequence ID" value="MBB6123566.1"/>
    <property type="molecule type" value="Genomic_DNA"/>
</dbReference>
<dbReference type="GO" id="GO:0016020">
    <property type="term" value="C:membrane"/>
    <property type="evidence" value="ECO:0007669"/>
    <property type="project" value="UniProtKB-SubCell"/>
</dbReference>
<dbReference type="InterPro" id="IPR000620">
    <property type="entry name" value="EamA_dom"/>
</dbReference>
<gene>
    <name evidence="8" type="ORF">FHS92_001273</name>
</gene>